<feature type="compositionally biased region" description="Basic and acidic residues" evidence="1">
    <location>
        <begin position="33"/>
        <end position="43"/>
    </location>
</feature>
<name>A0A6A4HJ19_9AGAR</name>
<evidence type="ECO:0000313" key="3">
    <source>
        <dbReference type="Proteomes" id="UP000799118"/>
    </source>
</evidence>
<feature type="region of interest" description="Disordered" evidence="1">
    <location>
        <begin position="275"/>
        <end position="297"/>
    </location>
</feature>
<reference evidence="2" key="1">
    <citation type="journal article" date="2019" name="Environ. Microbiol.">
        <title>Fungal ecological strategies reflected in gene transcription - a case study of two litter decomposers.</title>
        <authorList>
            <person name="Barbi F."/>
            <person name="Kohler A."/>
            <person name="Barry K."/>
            <person name="Baskaran P."/>
            <person name="Daum C."/>
            <person name="Fauchery L."/>
            <person name="Ihrmark K."/>
            <person name="Kuo A."/>
            <person name="LaButti K."/>
            <person name="Lipzen A."/>
            <person name="Morin E."/>
            <person name="Grigoriev I.V."/>
            <person name="Henrissat B."/>
            <person name="Lindahl B."/>
            <person name="Martin F."/>
        </authorList>
    </citation>
    <scope>NUCLEOTIDE SEQUENCE</scope>
    <source>
        <strain evidence="2">JB14</strain>
    </source>
</reference>
<feature type="region of interest" description="Disordered" evidence="1">
    <location>
        <begin position="209"/>
        <end position="243"/>
    </location>
</feature>
<dbReference type="Proteomes" id="UP000799118">
    <property type="component" value="Unassembled WGS sequence"/>
</dbReference>
<feature type="region of interest" description="Disordered" evidence="1">
    <location>
        <begin position="317"/>
        <end position="376"/>
    </location>
</feature>
<dbReference type="AlphaFoldDB" id="A0A6A4HJ19"/>
<sequence length="407" mass="45181">MQNSRGSHKTTPAPHVNRPLAQSPYASNTGSTEKTEKGDLTKQEEEEVFTGINACGTLAGGSEQEEPDEILYMGWKKRHVIVGGVGGRTKETAIDLTKCSKSIYEDTFDSCFMLLNYEFHMLIRFTFPKNNYPRTGQRVLSRTLGNFSPYRPQGLVPHLTLLVPADTRSFTNFTRTSAMTSFLNNLLRPTETSPQQPTYTPYLRKRPKDLEEAEGHAPAPRSYDQPDKARAVAGPRREEYDRQLKANREAIATNKMLMEEIEKLKRLGQETEQANANQARIAQEKAQAEAANAEAEMQEALDQQRIWFEQQLEELKRQRDQVQKEKSHPQGEPSSQASFQDATQNCPHEDVNMSEGSSSSQAPPQNATPNAPDLATLVRDSVAAAVAAAFASQSPPVTPQSSPATAS</sequence>
<feature type="compositionally biased region" description="Low complexity" evidence="1">
    <location>
        <begin position="288"/>
        <end position="297"/>
    </location>
</feature>
<feature type="compositionally biased region" description="Basic and acidic residues" evidence="1">
    <location>
        <begin position="224"/>
        <end position="243"/>
    </location>
</feature>
<accession>A0A6A4HJ19</accession>
<feature type="compositionally biased region" description="Basic and acidic residues" evidence="1">
    <location>
        <begin position="317"/>
        <end position="329"/>
    </location>
</feature>
<feature type="region of interest" description="Disordered" evidence="1">
    <location>
        <begin position="1"/>
        <end position="45"/>
    </location>
</feature>
<evidence type="ECO:0000256" key="1">
    <source>
        <dbReference type="SAM" id="MobiDB-lite"/>
    </source>
</evidence>
<dbReference type="OrthoDB" id="3111937at2759"/>
<protein>
    <submittedName>
        <fullName evidence="2">Uncharacterized protein</fullName>
    </submittedName>
</protein>
<feature type="compositionally biased region" description="Polar residues" evidence="1">
    <location>
        <begin position="332"/>
        <end position="346"/>
    </location>
</feature>
<dbReference type="EMBL" id="ML769502">
    <property type="protein sequence ID" value="KAE9397087.1"/>
    <property type="molecule type" value="Genomic_DNA"/>
</dbReference>
<proteinExistence type="predicted"/>
<feature type="compositionally biased region" description="Low complexity" evidence="1">
    <location>
        <begin position="361"/>
        <end position="372"/>
    </location>
</feature>
<organism evidence="2 3">
    <name type="scientific">Gymnopus androsaceus JB14</name>
    <dbReference type="NCBI Taxonomy" id="1447944"/>
    <lineage>
        <taxon>Eukaryota</taxon>
        <taxon>Fungi</taxon>
        <taxon>Dikarya</taxon>
        <taxon>Basidiomycota</taxon>
        <taxon>Agaricomycotina</taxon>
        <taxon>Agaricomycetes</taxon>
        <taxon>Agaricomycetidae</taxon>
        <taxon>Agaricales</taxon>
        <taxon>Marasmiineae</taxon>
        <taxon>Omphalotaceae</taxon>
        <taxon>Gymnopus</taxon>
    </lineage>
</organism>
<evidence type="ECO:0000313" key="2">
    <source>
        <dbReference type="EMBL" id="KAE9397087.1"/>
    </source>
</evidence>
<keyword evidence="3" id="KW-1185">Reference proteome</keyword>
<gene>
    <name evidence="2" type="ORF">BT96DRAFT_941143</name>
</gene>